<dbReference type="STRING" id="228959.SAMN05421797_101281"/>
<name>A0A1N6P581_9FLAO</name>
<dbReference type="InterPro" id="IPR023577">
    <property type="entry name" value="CYTH_domain"/>
</dbReference>
<protein>
    <submittedName>
        <fullName evidence="2">CYTH domain-containing protein</fullName>
    </submittedName>
</protein>
<dbReference type="PANTHER" id="PTHR40114:SF1">
    <property type="entry name" value="SLR0698 PROTEIN"/>
    <property type="match status" value="1"/>
</dbReference>
<dbReference type="PIRSF" id="PIRSF016487">
    <property type="entry name" value="CYTH_UCP016487"/>
    <property type="match status" value="1"/>
</dbReference>
<proteinExistence type="predicted"/>
<dbReference type="Pfam" id="PF01928">
    <property type="entry name" value="CYTH"/>
    <property type="match status" value="1"/>
</dbReference>
<organism evidence="2 3">
    <name type="scientific">Maribacter ulvicola</name>
    <dbReference type="NCBI Taxonomy" id="228959"/>
    <lineage>
        <taxon>Bacteria</taxon>
        <taxon>Pseudomonadati</taxon>
        <taxon>Bacteroidota</taxon>
        <taxon>Flavobacteriia</taxon>
        <taxon>Flavobacteriales</taxon>
        <taxon>Flavobacteriaceae</taxon>
        <taxon>Maribacter</taxon>
    </lineage>
</organism>
<dbReference type="PANTHER" id="PTHR40114">
    <property type="entry name" value="SLR0698 PROTEIN"/>
    <property type="match status" value="1"/>
</dbReference>
<evidence type="ECO:0000313" key="2">
    <source>
        <dbReference type="EMBL" id="SIP99416.1"/>
    </source>
</evidence>
<dbReference type="AlphaFoldDB" id="A0A1N6P581"/>
<accession>A0A1N6P581</accession>
<dbReference type="SMART" id="SM01118">
    <property type="entry name" value="CYTH"/>
    <property type="match status" value="1"/>
</dbReference>
<dbReference type="Gene3D" id="2.40.320.10">
    <property type="entry name" value="Hypothetical Protein Pfu-838710-001"/>
    <property type="match status" value="1"/>
</dbReference>
<evidence type="ECO:0000259" key="1">
    <source>
        <dbReference type="PROSITE" id="PS51707"/>
    </source>
</evidence>
<dbReference type="InterPro" id="IPR033469">
    <property type="entry name" value="CYTH-like_dom_sf"/>
</dbReference>
<reference evidence="3" key="1">
    <citation type="submission" date="2017-01" db="EMBL/GenBank/DDBJ databases">
        <authorList>
            <person name="Varghese N."/>
            <person name="Submissions S."/>
        </authorList>
    </citation>
    <scope>NUCLEOTIDE SEQUENCE [LARGE SCALE GENOMIC DNA]</scope>
    <source>
        <strain evidence="3">DSM 15366</strain>
    </source>
</reference>
<sequence>MIEIERKFLVKNDKYKSEARSKTRIVQGFLNTDPNRTVRVRIKGDTGYITVKGKSNTSGISRFEWEKKITVEEADALLKLCEKGILDKCRYEIPKGKHVFEVDEFFDQNEGLTIAEIELDDENESFQKPAWLGIEVTGAVKYYNSQLSKNPFKEWSD</sequence>
<dbReference type="Proteomes" id="UP000186953">
    <property type="component" value="Unassembled WGS sequence"/>
</dbReference>
<dbReference type="CDD" id="cd07891">
    <property type="entry name" value="CYTH-like_CthTTM-like_1"/>
    <property type="match status" value="1"/>
</dbReference>
<dbReference type="OrthoDB" id="9805588at2"/>
<dbReference type="EMBL" id="FTMA01000001">
    <property type="protein sequence ID" value="SIP99416.1"/>
    <property type="molecule type" value="Genomic_DNA"/>
</dbReference>
<dbReference type="RefSeq" id="WP_076546537.1">
    <property type="nucleotide sequence ID" value="NZ_FTMA01000001.1"/>
</dbReference>
<keyword evidence="3" id="KW-1185">Reference proteome</keyword>
<dbReference type="InterPro" id="IPR012042">
    <property type="entry name" value="NeuTTM/CthTTM-like"/>
</dbReference>
<evidence type="ECO:0000313" key="3">
    <source>
        <dbReference type="Proteomes" id="UP000186953"/>
    </source>
</evidence>
<dbReference type="SUPFAM" id="SSF55154">
    <property type="entry name" value="CYTH-like phosphatases"/>
    <property type="match status" value="1"/>
</dbReference>
<gene>
    <name evidence="2" type="ORF">SAMN05421797_101281</name>
</gene>
<feature type="domain" description="CYTH" evidence="1">
    <location>
        <begin position="1"/>
        <end position="149"/>
    </location>
</feature>
<dbReference type="PROSITE" id="PS51707">
    <property type="entry name" value="CYTH"/>
    <property type="match status" value="1"/>
</dbReference>